<comment type="caution">
    <text evidence="1">The sequence shown here is derived from an EMBL/GenBank/DDBJ whole genome shotgun (WGS) entry which is preliminary data.</text>
</comment>
<evidence type="ECO:0000313" key="1">
    <source>
        <dbReference type="EMBL" id="MFG6485304.1"/>
    </source>
</evidence>
<evidence type="ECO:0008006" key="3">
    <source>
        <dbReference type="Google" id="ProtNLM"/>
    </source>
</evidence>
<dbReference type="Proteomes" id="UP001606134">
    <property type="component" value="Unassembled WGS sequence"/>
</dbReference>
<organism evidence="1 2">
    <name type="scientific">Pelomonas candidula</name>
    <dbReference type="NCBI Taxonomy" id="3299025"/>
    <lineage>
        <taxon>Bacteria</taxon>
        <taxon>Pseudomonadati</taxon>
        <taxon>Pseudomonadota</taxon>
        <taxon>Betaproteobacteria</taxon>
        <taxon>Burkholderiales</taxon>
        <taxon>Sphaerotilaceae</taxon>
        <taxon>Roseateles</taxon>
    </lineage>
</organism>
<reference evidence="1 2" key="1">
    <citation type="submission" date="2024-08" db="EMBL/GenBank/DDBJ databases">
        <authorList>
            <person name="Lu H."/>
        </authorList>
    </citation>
    <scope>NUCLEOTIDE SEQUENCE [LARGE SCALE GENOMIC DNA]</scope>
    <source>
        <strain evidence="1 2">BYS78W</strain>
    </source>
</reference>
<evidence type="ECO:0000313" key="2">
    <source>
        <dbReference type="Proteomes" id="UP001606134"/>
    </source>
</evidence>
<name>A0ABW7H697_9BURK</name>
<keyword evidence="2" id="KW-1185">Reference proteome</keyword>
<sequence>MAQRLRRQLNARLAKPRRVFVTPGGDEFTAWCRDMPGTAVEVIVSARALHELVAEPGLPLADLDAVQAYAQQQFAHYFGASAQRFAIAPWQQGEACGASALHGLDLAALRAQADAAQVRIAAVRPAWAAWLASLPAAARAGSGRAVWHEGDVAVIVTLDHGRVTGLQSRRINTLAELGGDAPLAVGTPDSDFLPQPGPVTPQPDFLPRSARSPIAWPLAATGALVLATAAWSAVESHRALDVAQAARDRVAALRPAAAPKPAAARRAEPAENRAAFEARALLAMPWEPLLTRVETAGADAKSIAWLGLDASAGRGELRLEGLTPDKLLALQLAEQLGTTPGWRQVVLSRFSAAETGLVGQRFEINARVPTGGGS</sequence>
<accession>A0ABW7H697</accession>
<gene>
    <name evidence="1" type="ORF">ACG04R_01400</name>
</gene>
<proteinExistence type="predicted"/>
<dbReference type="EMBL" id="JBIGIC010000001">
    <property type="protein sequence ID" value="MFG6485304.1"/>
    <property type="molecule type" value="Genomic_DNA"/>
</dbReference>
<protein>
    <recommendedName>
        <fullName evidence="3">GspL cytoplasmic actin-ATPase-like domain-containing protein</fullName>
    </recommendedName>
</protein>